<feature type="transmembrane region" description="Helical" evidence="5">
    <location>
        <begin position="185"/>
        <end position="216"/>
    </location>
</feature>
<feature type="domain" description="O-antigen ligase-related" evidence="6">
    <location>
        <begin position="187"/>
        <end position="342"/>
    </location>
</feature>
<feature type="transmembrane region" description="Helical" evidence="5">
    <location>
        <begin position="367"/>
        <end position="388"/>
    </location>
</feature>
<organism evidence="7 8">
    <name type="scientific">Paraburkholderia sejongensis</name>
    <dbReference type="NCBI Taxonomy" id="2886946"/>
    <lineage>
        <taxon>Bacteria</taxon>
        <taxon>Pseudomonadati</taxon>
        <taxon>Pseudomonadota</taxon>
        <taxon>Betaproteobacteria</taxon>
        <taxon>Burkholderiales</taxon>
        <taxon>Burkholderiaceae</taxon>
        <taxon>Paraburkholderia</taxon>
    </lineage>
</organism>
<evidence type="ECO:0000256" key="4">
    <source>
        <dbReference type="ARBA" id="ARBA00023136"/>
    </source>
</evidence>
<dbReference type="Pfam" id="PF04932">
    <property type="entry name" value="Wzy_C"/>
    <property type="match status" value="1"/>
</dbReference>
<evidence type="ECO:0000313" key="7">
    <source>
        <dbReference type="EMBL" id="MCC8396257.1"/>
    </source>
</evidence>
<comment type="caution">
    <text evidence="7">The sequence shown here is derived from an EMBL/GenBank/DDBJ whole genome shotgun (WGS) entry which is preliminary data.</text>
</comment>
<keyword evidence="8" id="KW-1185">Reference proteome</keyword>
<evidence type="ECO:0000256" key="5">
    <source>
        <dbReference type="SAM" id="Phobius"/>
    </source>
</evidence>
<name>A0ABS8K278_9BURK</name>
<feature type="transmembrane region" description="Helical" evidence="5">
    <location>
        <begin position="149"/>
        <end position="173"/>
    </location>
</feature>
<evidence type="ECO:0000313" key="8">
    <source>
        <dbReference type="Proteomes" id="UP001431019"/>
    </source>
</evidence>
<feature type="transmembrane region" description="Helical" evidence="5">
    <location>
        <begin position="228"/>
        <end position="245"/>
    </location>
</feature>
<keyword evidence="3 5" id="KW-1133">Transmembrane helix</keyword>
<keyword evidence="2 5" id="KW-0812">Transmembrane</keyword>
<evidence type="ECO:0000256" key="1">
    <source>
        <dbReference type="ARBA" id="ARBA00004141"/>
    </source>
</evidence>
<accession>A0ABS8K278</accession>
<dbReference type="GO" id="GO:0016874">
    <property type="term" value="F:ligase activity"/>
    <property type="evidence" value="ECO:0007669"/>
    <property type="project" value="UniProtKB-KW"/>
</dbReference>
<evidence type="ECO:0000256" key="3">
    <source>
        <dbReference type="ARBA" id="ARBA00022989"/>
    </source>
</evidence>
<dbReference type="PANTHER" id="PTHR37422">
    <property type="entry name" value="TEICHURONIC ACID BIOSYNTHESIS PROTEIN TUAE"/>
    <property type="match status" value="1"/>
</dbReference>
<dbReference type="InterPro" id="IPR007016">
    <property type="entry name" value="O-antigen_ligase-rel_domated"/>
</dbReference>
<feature type="transmembrane region" description="Helical" evidence="5">
    <location>
        <begin position="334"/>
        <end position="355"/>
    </location>
</feature>
<dbReference type="PANTHER" id="PTHR37422:SF13">
    <property type="entry name" value="LIPOPOLYSACCHARIDE BIOSYNTHESIS PROTEIN PA4999-RELATED"/>
    <property type="match status" value="1"/>
</dbReference>
<keyword evidence="4 5" id="KW-0472">Membrane</keyword>
<feature type="transmembrane region" description="Helical" evidence="5">
    <location>
        <begin position="394"/>
        <end position="411"/>
    </location>
</feature>
<dbReference type="InterPro" id="IPR051533">
    <property type="entry name" value="WaaL-like"/>
</dbReference>
<protein>
    <submittedName>
        <fullName evidence="7">O-antigen ligase family protein</fullName>
    </submittedName>
</protein>
<feature type="transmembrane region" description="Helical" evidence="5">
    <location>
        <begin position="115"/>
        <end position="137"/>
    </location>
</feature>
<keyword evidence="7" id="KW-0436">Ligase</keyword>
<dbReference type="EMBL" id="JAJITD010000017">
    <property type="protein sequence ID" value="MCC8396257.1"/>
    <property type="molecule type" value="Genomic_DNA"/>
</dbReference>
<sequence>MPRVTLRSLPPALFLLTYPSASLLIPGAGSALSIAAAIVALVLLALPQRWTDLSMRDWDRIDTAFCVCAALPVLAVLLAGVAHGQLVVSTLDSPSRFLLAAPVFLILRRSLPGTLAWADLSFALAALASLGILLFIPRDWGLGRISSKFLNPIHFGDIALAMGALSVLSLNWWRKDRAAVRLVKIAGLFAGLAASVITGTRGSWIAIPVVAVMVVYLRSRGKSRKWKVVLPLAMAALLAGVYVFSSTVRARFGSVSSDLVQYMHGHKDTAMGIRLQLYEAALRIVESHPLLGLGGDGFRDSMQAFADAGLITPIAAQFGRGEAHNQMLAYMTDYGGIGGLALLGIYLVPGIIFWRRLGAPALPAQRAALLGLTFVVSFWIFGLSVETFDLKLTVSFYSTLLAILVAGCTYADRRAPHSGTAQSSPRSNQ</sequence>
<dbReference type="Proteomes" id="UP001431019">
    <property type="component" value="Unassembled WGS sequence"/>
</dbReference>
<comment type="subcellular location">
    <subcellularLocation>
        <location evidence="1">Membrane</location>
        <topology evidence="1">Multi-pass membrane protein</topology>
    </subcellularLocation>
</comment>
<reference evidence="7 8" key="1">
    <citation type="submission" date="2021-11" db="EMBL/GenBank/DDBJ databases">
        <authorList>
            <person name="Oh E.-T."/>
            <person name="Kim S.-B."/>
        </authorList>
    </citation>
    <scope>NUCLEOTIDE SEQUENCE [LARGE SCALE GENOMIC DNA]</scope>
    <source>
        <strain evidence="7 8">MMS20-SJTR3</strain>
    </source>
</reference>
<feature type="transmembrane region" description="Helical" evidence="5">
    <location>
        <begin position="64"/>
        <end position="88"/>
    </location>
</feature>
<evidence type="ECO:0000259" key="6">
    <source>
        <dbReference type="Pfam" id="PF04932"/>
    </source>
</evidence>
<gene>
    <name evidence="7" type="ORF">LJ656_27075</name>
</gene>
<proteinExistence type="predicted"/>
<feature type="transmembrane region" description="Helical" evidence="5">
    <location>
        <begin position="20"/>
        <end position="44"/>
    </location>
</feature>
<dbReference type="RefSeq" id="WP_230512608.1">
    <property type="nucleotide sequence ID" value="NZ_JAJITD010000017.1"/>
</dbReference>
<evidence type="ECO:0000256" key="2">
    <source>
        <dbReference type="ARBA" id="ARBA00022692"/>
    </source>
</evidence>